<dbReference type="KEGG" id="ncv:NCAV_1776"/>
<name>A0A2K5ATJ0_9ARCH</name>
<sequence>MTYFIFQSYYSSIQTRVKDIIDKRLPDDFNPTIVRFKL</sequence>
<proteinExistence type="predicted"/>
<accession>A0A2K5ATJ0</accession>
<dbReference type="Proteomes" id="UP000236248">
    <property type="component" value="Chromosome NCAV"/>
</dbReference>
<protein>
    <submittedName>
        <fullName evidence="1">Uncharacterized protein</fullName>
    </submittedName>
</protein>
<keyword evidence="2" id="KW-1185">Reference proteome</keyword>
<organism evidence="1 2">
    <name type="scientific">Candidatus Nitrosocaldus cavascurensis</name>
    <dbReference type="NCBI Taxonomy" id="2058097"/>
    <lineage>
        <taxon>Archaea</taxon>
        <taxon>Nitrososphaerota</taxon>
        <taxon>Nitrososphaeria</taxon>
        <taxon>Candidatus Nitrosocaldales</taxon>
        <taxon>Candidatus Nitrosocaldaceae</taxon>
        <taxon>Candidatus Nitrosocaldus</taxon>
    </lineage>
</organism>
<dbReference type="EMBL" id="LT981265">
    <property type="protein sequence ID" value="SPC34939.1"/>
    <property type="molecule type" value="Genomic_DNA"/>
</dbReference>
<reference evidence="2" key="1">
    <citation type="submission" date="2018-01" db="EMBL/GenBank/DDBJ databases">
        <authorList>
            <person name="Kerou L M."/>
        </authorList>
    </citation>
    <scope>NUCLEOTIDE SEQUENCE [LARGE SCALE GENOMIC DNA]</scope>
    <source>
        <strain evidence="2">SCU2</strain>
    </source>
</reference>
<evidence type="ECO:0000313" key="2">
    <source>
        <dbReference type="Proteomes" id="UP000236248"/>
    </source>
</evidence>
<evidence type="ECO:0000313" key="1">
    <source>
        <dbReference type="EMBL" id="SPC34939.1"/>
    </source>
</evidence>
<gene>
    <name evidence="1" type="ORF">NCAV_1776</name>
</gene>
<dbReference type="AlphaFoldDB" id="A0A2K5ATJ0"/>